<feature type="region of interest" description="Disordered" evidence="3">
    <location>
        <begin position="1373"/>
        <end position="1393"/>
    </location>
</feature>
<feature type="compositionally biased region" description="Low complexity" evidence="3">
    <location>
        <begin position="49"/>
        <end position="60"/>
    </location>
</feature>
<feature type="domain" description="HTH OST-type" evidence="4">
    <location>
        <begin position="897"/>
        <end position="972"/>
    </location>
</feature>
<dbReference type="PROSITE" id="PS51644">
    <property type="entry name" value="HTH_OST"/>
    <property type="match status" value="4"/>
</dbReference>
<dbReference type="InterPro" id="IPR041966">
    <property type="entry name" value="LOTUS-like"/>
</dbReference>
<protein>
    <recommendedName>
        <fullName evidence="4">HTH OST-type domain-containing protein</fullName>
    </recommendedName>
</protein>
<dbReference type="Pfam" id="PF12872">
    <property type="entry name" value="OST-HTH"/>
    <property type="match status" value="4"/>
</dbReference>
<dbReference type="Pfam" id="PF11608">
    <property type="entry name" value="RRM_MARF1"/>
    <property type="match status" value="1"/>
</dbReference>
<dbReference type="InterPro" id="IPR034191">
    <property type="entry name" value="MARF1_RRM2"/>
</dbReference>
<dbReference type="PANTHER" id="PTHR14379">
    <property type="entry name" value="LIMKAIN B LKAP"/>
    <property type="match status" value="1"/>
</dbReference>
<dbReference type="Pfam" id="PF19687">
    <property type="entry name" value="MARF1_LOTUS"/>
    <property type="match status" value="1"/>
</dbReference>
<feature type="domain" description="HTH OST-type" evidence="4">
    <location>
        <begin position="1058"/>
        <end position="1131"/>
    </location>
</feature>
<dbReference type="Gene3D" id="3.30.420.610">
    <property type="entry name" value="LOTUS domain-like"/>
    <property type="match status" value="3"/>
</dbReference>
<evidence type="ECO:0000259" key="4">
    <source>
        <dbReference type="PROSITE" id="PS51644"/>
    </source>
</evidence>
<feature type="compositionally biased region" description="Polar residues" evidence="3">
    <location>
        <begin position="474"/>
        <end position="484"/>
    </location>
</feature>
<dbReference type="InterPro" id="IPR025605">
    <property type="entry name" value="OST-HTH/LOTUS_dom"/>
</dbReference>
<evidence type="ECO:0000256" key="2">
    <source>
        <dbReference type="ARBA" id="ARBA00022884"/>
    </source>
</evidence>
<dbReference type="GO" id="GO:0003723">
    <property type="term" value="F:RNA binding"/>
    <property type="evidence" value="ECO:0007669"/>
    <property type="project" value="UniProtKB-KW"/>
</dbReference>
<dbReference type="InterPro" id="IPR034189">
    <property type="entry name" value="MARF1_RRM1"/>
</dbReference>
<dbReference type="SUPFAM" id="SSF54928">
    <property type="entry name" value="RNA-binding domain, RBD"/>
    <property type="match status" value="2"/>
</dbReference>
<keyword evidence="1" id="KW-0677">Repeat</keyword>
<proteinExistence type="predicted"/>
<dbReference type="InterPro" id="IPR012677">
    <property type="entry name" value="Nucleotide-bd_a/b_plait_sf"/>
</dbReference>
<keyword evidence="2" id="KW-0694">RNA-binding</keyword>
<dbReference type="GO" id="GO:0004540">
    <property type="term" value="F:RNA nuclease activity"/>
    <property type="evidence" value="ECO:0007669"/>
    <property type="project" value="InterPro"/>
</dbReference>
<dbReference type="InterPro" id="IPR045602">
    <property type="entry name" value="MARF1_LOTUS"/>
</dbReference>
<organism evidence="5 6">
    <name type="scientific">Nezara viridula</name>
    <name type="common">Southern green stink bug</name>
    <name type="synonym">Cimex viridulus</name>
    <dbReference type="NCBI Taxonomy" id="85310"/>
    <lineage>
        <taxon>Eukaryota</taxon>
        <taxon>Metazoa</taxon>
        <taxon>Ecdysozoa</taxon>
        <taxon>Arthropoda</taxon>
        <taxon>Hexapoda</taxon>
        <taxon>Insecta</taxon>
        <taxon>Pterygota</taxon>
        <taxon>Neoptera</taxon>
        <taxon>Paraneoptera</taxon>
        <taxon>Hemiptera</taxon>
        <taxon>Heteroptera</taxon>
        <taxon>Panheteroptera</taxon>
        <taxon>Pentatomomorpha</taxon>
        <taxon>Pentatomoidea</taxon>
        <taxon>Pentatomidae</taxon>
        <taxon>Pentatominae</taxon>
        <taxon>Nezara</taxon>
    </lineage>
</organism>
<feature type="region of interest" description="Disordered" evidence="3">
    <location>
        <begin position="1290"/>
        <end position="1315"/>
    </location>
</feature>
<dbReference type="EMBL" id="OV725077">
    <property type="protein sequence ID" value="CAH1391485.1"/>
    <property type="molecule type" value="Genomic_DNA"/>
</dbReference>
<dbReference type="GO" id="GO:1905762">
    <property type="term" value="F:CCR4-NOT complex binding"/>
    <property type="evidence" value="ECO:0007669"/>
    <property type="project" value="TreeGrafter"/>
</dbReference>
<dbReference type="Proteomes" id="UP001152798">
    <property type="component" value="Chromosome 1"/>
</dbReference>
<name>A0A9P0H2T3_NEZVI</name>
<feature type="compositionally biased region" description="Low complexity" evidence="3">
    <location>
        <begin position="1290"/>
        <end position="1306"/>
    </location>
</feature>
<keyword evidence="6" id="KW-1185">Reference proteome</keyword>
<sequence length="1410" mass="158178">MIMFEAMNQTKKVARKLFPSEDIPQNNFKFPPPPPIPLIVSSVKDNESSDSYSDSNSVSGDINKQKTYSNLKTIYQKCVDLDPGYRSDGSPQRLPPIGVFWDIENCQIPHGKSAVLVVQAIRERFFSGYREAEFVVVCDVKKENPTIIQELNDAQVNLIHVASTSKNAADEKLRQSMRRFADTHGFPAAVVLVSGDINFASDLCDLRHRKKLHIILLYSTACSFPLLLCAHEHYNFDQFVLPLPPRCATKSWKNSPMEVMIWNLPKGFPVGKLKEKLKFMSCNCGGRITFISGCMAVVRFPSFDLAVRAYKRMNGEIMFGNQIGVSYPQRAGTLKKDTNCFNSKSHNGNSQYDNERNSFKSEPSYNSLFDGNQLKCIPKLSGVANSLDNPDVDRSWIWSQPKLNSSLISNGTTPKKTDEKADKHKYESVMTDTYFDTDSDNTKELENKGSFPVTQNGTTDFKKMKENISHEGNESSWPSKTNGVSRRCRTPSPYLIKPKPFSTVYSQGRNSIPDINDNEKYFNPIQAANSTPIELHISNLDQNIDPMEMKKILLSIFGEHVMVLHVSVFVQSDGNFAASIKVPTIQDAQYAISQLHRRKIGYKRIVISYAHSTQPHNPQFIRWQIVSLLQDVPGFKLPLFKFLKMFESRYVTTISVSDLYRLKDVCIITDECVGRMVSLNPDHRNSPSPNFSSPQDVEPYCSRHYKVKSCFGKGWAEQEVPPLPNILVSLQDFSTNVHCLIATHNNALPLSSFIVCYEAECGLLLRSENGVALEHLVTCINKVELSSANGVKYLKPAPNRNFLDDKIEDVSKCVSPSLVKQLTFFGRELVDLLRTQPHCQLLFNRLIPAYHHHFGRQCRVADYGFTKLIDLLDALPNIVQVIGEGNKRIVTLSHRAQIKRFTSDLLRALKSQPCKKLTFEELPLVFERVLGKGFDPVDYGLCSLYDLINQVPESIVLVTKDQELTILSIPKREQTQEEIERTKQFAKEVVELLGHAPQCSIQFHQFIPAYHHHYGHQCRVADFGFSKLIELFEAIPHIVKLEDDSEGERLVTLTQKQKLLVVGEQMCDLVTPTYPPGLPLESLSSNFLWQYGYALKPETYGVENLESLISSVDTVKLEQNEYGKLVIPMEEALVKQIMAQVRKFLIHSEEGRMPLHKLVSCFSSFHALHLTPASLMKNLPDAIVILVEGGVHIVELSPVYQVGRRLVQILNAHDGHMSLNALEVAYARGGGSLADYPTLSAVLAVLPVIATVKGKSFKRHVLLNKDLAIKNDPTVNGKAVCRPCSASSVLSGSSNLNSDDNNHSSSKWTAPGSDPVVRLPEMETLPSNLLAAASSLISPCKGLLPPSARPPHPSQLPIPVYLSPKLEKFEVDKKGSLSPKEQEKQKTPNTALKRKLRLAAQFQTPIDLDQ</sequence>
<evidence type="ECO:0000313" key="6">
    <source>
        <dbReference type="Proteomes" id="UP001152798"/>
    </source>
</evidence>
<dbReference type="InterPro" id="IPR021139">
    <property type="entry name" value="NYN"/>
</dbReference>
<dbReference type="PANTHER" id="PTHR14379:SF3">
    <property type="entry name" value="MEIOSIS REGULATOR AND MRNA STABILITY FACTOR 1"/>
    <property type="match status" value="1"/>
</dbReference>
<feature type="compositionally biased region" description="Basic and acidic residues" evidence="3">
    <location>
        <begin position="1373"/>
        <end position="1386"/>
    </location>
</feature>
<evidence type="ECO:0000256" key="3">
    <source>
        <dbReference type="SAM" id="MobiDB-lite"/>
    </source>
</evidence>
<gene>
    <name evidence="5" type="ORF">NEZAVI_LOCUS2500</name>
</gene>
<evidence type="ECO:0000313" key="5">
    <source>
        <dbReference type="EMBL" id="CAH1391485.1"/>
    </source>
</evidence>
<feature type="region of interest" description="Disordered" evidence="3">
    <location>
        <begin position="40"/>
        <end position="60"/>
    </location>
</feature>
<feature type="region of interest" description="Disordered" evidence="3">
    <location>
        <begin position="468"/>
        <end position="488"/>
    </location>
</feature>
<dbReference type="GO" id="GO:0010468">
    <property type="term" value="P:regulation of gene expression"/>
    <property type="evidence" value="ECO:0007669"/>
    <property type="project" value="InterPro"/>
</dbReference>
<feature type="region of interest" description="Disordered" evidence="3">
    <location>
        <begin position="338"/>
        <end position="357"/>
    </location>
</feature>
<dbReference type="OrthoDB" id="549353at2759"/>
<reference evidence="5" key="1">
    <citation type="submission" date="2022-01" db="EMBL/GenBank/DDBJ databases">
        <authorList>
            <person name="King R."/>
        </authorList>
    </citation>
    <scope>NUCLEOTIDE SEQUENCE</scope>
</reference>
<accession>A0A9P0H2T3</accession>
<dbReference type="InterPro" id="IPR024768">
    <property type="entry name" value="Marf1"/>
</dbReference>
<feature type="compositionally biased region" description="Polar residues" evidence="3">
    <location>
        <begin position="339"/>
        <end position="352"/>
    </location>
</feature>
<feature type="domain" description="HTH OST-type" evidence="4">
    <location>
        <begin position="981"/>
        <end position="1055"/>
    </location>
</feature>
<dbReference type="Pfam" id="PF01936">
    <property type="entry name" value="NYN"/>
    <property type="match status" value="1"/>
</dbReference>
<evidence type="ECO:0000256" key="1">
    <source>
        <dbReference type="ARBA" id="ARBA00022737"/>
    </source>
</evidence>
<dbReference type="CDD" id="cd12256">
    <property type="entry name" value="RRM2_LKAP"/>
    <property type="match status" value="1"/>
</dbReference>
<feature type="domain" description="HTH OST-type" evidence="4">
    <location>
        <begin position="821"/>
        <end position="896"/>
    </location>
</feature>
<dbReference type="CDD" id="cd10910">
    <property type="entry name" value="PIN_limkain_b1_N_like"/>
    <property type="match status" value="1"/>
</dbReference>
<dbReference type="GO" id="GO:0005777">
    <property type="term" value="C:peroxisome"/>
    <property type="evidence" value="ECO:0007669"/>
    <property type="project" value="InterPro"/>
</dbReference>
<dbReference type="InterPro" id="IPR035979">
    <property type="entry name" value="RBD_domain_sf"/>
</dbReference>
<dbReference type="Gene3D" id="3.30.70.330">
    <property type="match status" value="2"/>
</dbReference>